<dbReference type="PROSITE" id="PS51762">
    <property type="entry name" value="GH16_2"/>
    <property type="match status" value="1"/>
</dbReference>
<dbReference type="Gene3D" id="2.60.120.200">
    <property type="match status" value="1"/>
</dbReference>
<dbReference type="InterPro" id="IPR013320">
    <property type="entry name" value="ConA-like_dom_sf"/>
</dbReference>
<reference evidence="3" key="2">
    <citation type="submission" date="2017-12" db="EMBL/GenBank/DDBJ databases">
        <title>Two new gene clusters involved in the degradation of lignocelluloses from the fecal microbiota of Tunisian dromedary.</title>
        <authorList>
            <person name="Rihab A."/>
            <person name="Elisabeth L."/>
            <person name="Gabrielle P.-V."/>
            <person name="Sahar T."/>
            <person name="Monia M."/>
            <person name="Fatma E."/>
            <person name="Samir B."/>
        </authorList>
    </citation>
    <scope>NUCLEOTIDE SEQUENCE</scope>
</reference>
<dbReference type="PANTHER" id="PTHR10963:SF55">
    <property type="entry name" value="GLYCOSIDE HYDROLASE FAMILY 16 PROTEIN"/>
    <property type="match status" value="1"/>
</dbReference>
<keyword evidence="3" id="KW-0326">Glycosidase</keyword>
<accession>A0A2I2K920</accession>
<keyword evidence="3" id="KW-0378">Hydrolase</keyword>
<dbReference type="GO" id="GO:0042972">
    <property type="term" value="F:licheninase activity"/>
    <property type="evidence" value="ECO:0007669"/>
    <property type="project" value="UniProtKB-EC"/>
</dbReference>
<sequence>MNIFNKLALFSVLVMPTVGLQAQTTEWELVWSDEFDYTGVPDPQKWSFDTSGNNWNWGNDEAQNYTTAKDGNAWVEDGKLVIEARKEDYYWAGDGETKNYTSARLITRYKGDWLYGKIEVRAKLPRGVGIWPAIWMMPTDDVYGGWPKSGEIDIMEYVGFDKGNVHANVHHTSTNPDKRSEGQGATKSVYMPYSFYHTYALIWTEDKMEFQVNGNTYMTYKNEGKGHITWPFDQRFHLILNVAVGGTWGGQQGIDDTIFPQQMLVDYVRVYKAVPVDTSVETVQNKEVPKEVYSLNGTSVSSVNSDGLYLVREGDSFTKRYINK</sequence>
<evidence type="ECO:0000256" key="1">
    <source>
        <dbReference type="ARBA" id="ARBA00006865"/>
    </source>
</evidence>
<evidence type="ECO:0000259" key="2">
    <source>
        <dbReference type="PROSITE" id="PS51762"/>
    </source>
</evidence>
<organism evidence="3">
    <name type="scientific">feces metagenome</name>
    <dbReference type="NCBI Taxonomy" id="1861841"/>
    <lineage>
        <taxon>unclassified sequences</taxon>
        <taxon>metagenomes</taxon>
        <taxon>organismal metagenomes</taxon>
    </lineage>
</organism>
<comment type="similarity">
    <text evidence="1">Belongs to the glycosyl hydrolase 16 family.</text>
</comment>
<dbReference type="PANTHER" id="PTHR10963">
    <property type="entry name" value="GLYCOSYL HYDROLASE-RELATED"/>
    <property type="match status" value="1"/>
</dbReference>
<reference evidence="3" key="1">
    <citation type="submission" date="2017-02" db="EMBL/GenBank/DDBJ databases">
        <authorList>
            <person name="Peterson S.W."/>
        </authorList>
    </citation>
    <scope>NUCLEOTIDE SEQUENCE</scope>
</reference>
<dbReference type="EC" id="3.2.1.73" evidence="3"/>
<protein>
    <submittedName>
        <fullName evidence="3">Beta-glucanase</fullName>
        <ecNumber evidence="3">3.2.1.73</ecNumber>
    </submittedName>
</protein>
<evidence type="ECO:0000313" key="3">
    <source>
        <dbReference type="EMBL" id="SJX74186.1"/>
    </source>
</evidence>
<proteinExistence type="inferred from homology"/>
<dbReference type="InterPro" id="IPR000757">
    <property type="entry name" value="Beta-glucanase-like"/>
</dbReference>
<dbReference type="AlphaFoldDB" id="A0A2I2K920"/>
<dbReference type="GO" id="GO:0005975">
    <property type="term" value="P:carbohydrate metabolic process"/>
    <property type="evidence" value="ECO:0007669"/>
    <property type="project" value="InterPro"/>
</dbReference>
<dbReference type="Pfam" id="PF00722">
    <property type="entry name" value="Glyco_hydro_16"/>
    <property type="match status" value="1"/>
</dbReference>
<name>A0A2I2K920_9ZZZZ</name>
<dbReference type="CDD" id="cd08023">
    <property type="entry name" value="GH16_laminarinase_like"/>
    <property type="match status" value="1"/>
</dbReference>
<dbReference type="EMBL" id="LT796702">
    <property type="protein sequence ID" value="SJX74186.1"/>
    <property type="molecule type" value="Genomic_DNA"/>
</dbReference>
<feature type="domain" description="GH16" evidence="2">
    <location>
        <begin position="35"/>
        <end position="276"/>
    </location>
</feature>
<dbReference type="SUPFAM" id="SSF49899">
    <property type="entry name" value="Concanavalin A-like lectins/glucanases"/>
    <property type="match status" value="1"/>
</dbReference>
<dbReference type="InterPro" id="IPR050546">
    <property type="entry name" value="Glycosyl_Hydrlase_16"/>
</dbReference>